<feature type="compositionally biased region" description="Polar residues" evidence="1">
    <location>
        <begin position="135"/>
        <end position="145"/>
    </location>
</feature>
<organism evidence="2 3">
    <name type="scientific">Thalassiosira oceanica</name>
    <name type="common">Marine diatom</name>
    <dbReference type="NCBI Taxonomy" id="159749"/>
    <lineage>
        <taxon>Eukaryota</taxon>
        <taxon>Sar</taxon>
        <taxon>Stramenopiles</taxon>
        <taxon>Ochrophyta</taxon>
        <taxon>Bacillariophyta</taxon>
        <taxon>Coscinodiscophyceae</taxon>
        <taxon>Thalassiosirophycidae</taxon>
        <taxon>Thalassiosirales</taxon>
        <taxon>Thalassiosiraceae</taxon>
        <taxon>Thalassiosira</taxon>
    </lineage>
</organism>
<comment type="caution">
    <text evidence="2">The sequence shown here is derived from an EMBL/GenBank/DDBJ whole genome shotgun (WGS) entry which is preliminary data.</text>
</comment>
<proteinExistence type="predicted"/>
<feature type="non-terminal residue" evidence="2">
    <location>
        <position position="1"/>
    </location>
</feature>
<dbReference type="EMBL" id="AGNL01022952">
    <property type="protein sequence ID" value="EJK59409.1"/>
    <property type="molecule type" value="Genomic_DNA"/>
</dbReference>
<feature type="compositionally biased region" description="Low complexity" evidence="1">
    <location>
        <begin position="166"/>
        <end position="178"/>
    </location>
</feature>
<gene>
    <name evidence="2" type="ORF">THAOC_20375</name>
</gene>
<dbReference type="AlphaFoldDB" id="K0S3H6"/>
<feature type="compositionally biased region" description="Basic residues" evidence="1">
    <location>
        <begin position="12"/>
        <end position="23"/>
    </location>
</feature>
<feature type="compositionally biased region" description="Basic residues" evidence="1">
    <location>
        <begin position="180"/>
        <end position="189"/>
    </location>
</feature>
<evidence type="ECO:0000256" key="1">
    <source>
        <dbReference type="SAM" id="MobiDB-lite"/>
    </source>
</evidence>
<sequence length="259" mass="27328">GTERREGGAGRSRSRSGGGRRRSPPPPPCLRRTGPLALRARSADVRVGPGEGGTSAPSPAPSLSPGEEGIACRGREGALDDAVSRASPKDERPCPPEAKTIRGTGRRRTAERARRASGAVPRRDLRRRCREEDVPTSTSRITSRTGAGRGPVRRRQEDGGRTTYRSPGPAAAQSPGGAVRRGHQSKARRASGGEGRTRDLAPATAKRVRSTSGAVRRRQEARGEEDDDGTNEHQSNHVTSKGTPWALRGPSGAALGGRP</sequence>
<evidence type="ECO:0000313" key="2">
    <source>
        <dbReference type="EMBL" id="EJK59409.1"/>
    </source>
</evidence>
<feature type="region of interest" description="Disordered" evidence="1">
    <location>
        <begin position="1"/>
        <end position="259"/>
    </location>
</feature>
<reference evidence="2 3" key="1">
    <citation type="journal article" date="2012" name="Genome Biol.">
        <title>Genome and low-iron response of an oceanic diatom adapted to chronic iron limitation.</title>
        <authorList>
            <person name="Lommer M."/>
            <person name="Specht M."/>
            <person name="Roy A.S."/>
            <person name="Kraemer L."/>
            <person name="Andreson R."/>
            <person name="Gutowska M.A."/>
            <person name="Wolf J."/>
            <person name="Bergner S.V."/>
            <person name="Schilhabel M.B."/>
            <person name="Klostermeier U.C."/>
            <person name="Beiko R.G."/>
            <person name="Rosenstiel P."/>
            <person name="Hippler M."/>
            <person name="Laroche J."/>
        </authorList>
    </citation>
    <scope>NUCLEOTIDE SEQUENCE [LARGE SCALE GENOMIC DNA]</scope>
    <source>
        <strain evidence="2 3">CCMP1005</strain>
    </source>
</reference>
<accession>K0S3H6</accession>
<evidence type="ECO:0000313" key="3">
    <source>
        <dbReference type="Proteomes" id="UP000266841"/>
    </source>
</evidence>
<feature type="compositionally biased region" description="Low complexity" evidence="1">
    <location>
        <begin position="54"/>
        <end position="69"/>
    </location>
</feature>
<name>K0S3H6_THAOC</name>
<dbReference type="Proteomes" id="UP000266841">
    <property type="component" value="Unassembled WGS sequence"/>
</dbReference>
<protein>
    <submittedName>
        <fullName evidence="2">Uncharacterized protein</fullName>
    </submittedName>
</protein>
<keyword evidence="3" id="KW-1185">Reference proteome</keyword>